<dbReference type="SUPFAM" id="SSF102198">
    <property type="entry name" value="Putative cyclase"/>
    <property type="match status" value="1"/>
</dbReference>
<dbReference type="PANTHER" id="PTHR34861:SF10">
    <property type="entry name" value="CYCLASE"/>
    <property type="match status" value="1"/>
</dbReference>
<accession>A0ABP8J5T4</accession>
<protein>
    <submittedName>
        <fullName evidence="1">Cyclase family protein</fullName>
    </submittedName>
</protein>
<gene>
    <name evidence="1" type="ORF">GCM10023167_07580</name>
</gene>
<proteinExistence type="predicted"/>
<dbReference type="RefSeq" id="WP_345029952.1">
    <property type="nucleotide sequence ID" value="NZ_BAABGL010000003.1"/>
</dbReference>
<keyword evidence="2" id="KW-1185">Reference proteome</keyword>
<evidence type="ECO:0000313" key="2">
    <source>
        <dbReference type="Proteomes" id="UP001500642"/>
    </source>
</evidence>
<dbReference type="Pfam" id="PF04199">
    <property type="entry name" value="Cyclase"/>
    <property type="match status" value="1"/>
</dbReference>
<comment type="caution">
    <text evidence="1">The sequence shown here is derived from an EMBL/GenBank/DDBJ whole genome shotgun (WGS) entry which is preliminary data.</text>
</comment>
<dbReference type="Proteomes" id="UP001500642">
    <property type="component" value="Unassembled WGS sequence"/>
</dbReference>
<sequence length="316" mass="34171">MTDPQDIAELLAGSPQNWGRWGTDDEVGALNHLDAAQVLRGVAAVRSGRVCTLQRLIGDPAGDPVWPGRKQASRRMHLDESTYEAGFPEMPGGAHSSDDSIRMSLQGSTQYDALGHVWHDGRIWNDRPASSTIGEMRFAGVDPIARRGVVGRGVLLDLAGHLGVEAVPAGTAFGLEDLLACAEAQGLTIEEHDVLLLRTNHLALFEADREGFYDDFCEPGLVYSPELVAWFAERGVPNLVTDTIGNEITVDPHTGFSLTLHNALMRNLGVVFTELCDFTDLVAACRELEQWDFLYAAAPLRVHGATGAPVNPLAVL</sequence>
<dbReference type="InterPro" id="IPR007325">
    <property type="entry name" value="KFase/CYL"/>
</dbReference>
<dbReference type="Gene3D" id="3.50.30.50">
    <property type="entry name" value="Putative cyclase"/>
    <property type="match status" value="1"/>
</dbReference>
<dbReference type="EMBL" id="BAABGL010000003">
    <property type="protein sequence ID" value="GAA4385617.1"/>
    <property type="molecule type" value="Genomic_DNA"/>
</dbReference>
<reference evidence="2" key="1">
    <citation type="journal article" date="2019" name="Int. J. Syst. Evol. Microbiol.">
        <title>The Global Catalogue of Microorganisms (GCM) 10K type strain sequencing project: providing services to taxonomists for standard genome sequencing and annotation.</title>
        <authorList>
            <consortium name="The Broad Institute Genomics Platform"/>
            <consortium name="The Broad Institute Genome Sequencing Center for Infectious Disease"/>
            <person name="Wu L."/>
            <person name="Ma J."/>
        </authorList>
    </citation>
    <scope>NUCLEOTIDE SEQUENCE [LARGE SCALE GENOMIC DNA]</scope>
    <source>
        <strain evidence="2">JCM 17808</strain>
    </source>
</reference>
<name>A0ABP8J5T4_9MICO</name>
<evidence type="ECO:0000313" key="1">
    <source>
        <dbReference type="EMBL" id="GAA4385617.1"/>
    </source>
</evidence>
<dbReference type="PANTHER" id="PTHR34861">
    <property type="match status" value="1"/>
</dbReference>
<dbReference type="InterPro" id="IPR037175">
    <property type="entry name" value="KFase_sf"/>
</dbReference>
<organism evidence="1 2">
    <name type="scientific">Brevibacterium pityocampae</name>
    <dbReference type="NCBI Taxonomy" id="506594"/>
    <lineage>
        <taxon>Bacteria</taxon>
        <taxon>Bacillati</taxon>
        <taxon>Actinomycetota</taxon>
        <taxon>Actinomycetes</taxon>
        <taxon>Micrococcales</taxon>
        <taxon>Brevibacteriaceae</taxon>
        <taxon>Brevibacterium</taxon>
    </lineage>
</organism>